<reference evidence="6 7" key="1">
    <citation type="submission" date="2021-02" db="EMBL/GenBank/DDBJ databases">
        <title>Plant Genome Project.</title>
        <authorList>
            <person name="Zhang R.-G."/>
        </authorList>
    </citation>
    <scope>NUCLEOTIDE SEQUENCE [LARGE SCALE GENOMIC DNA]</scope>
    <source>
        <tissue evidence="6">Leaves</tissue>
    </source>
</reference>
<evidence type="ECO:0000259" key="4">
    <source>
        <dbReference type="Pfam" id="PF00891"/>
    </source>
</evidence>
<name>A0ABQ8IP10_9ROSI</name>
<evidence type="ECO:0000256" key="3">
    <source>
        <dbReference type="ARBA" id="ARBA00022691"/>
    </source>
</evidence>
<dbReference type="InterPro" id="IPR036388">
    <property type="entry name" value="WH-like_DNA-bd_sf"/>
</dbReference>
<keyword evidence="2" id="KW-0808">Transferase</keyword>
<evidence type="ECO:0000313" key="6">
    <source>
        <dbReference type="EMBL" id="KAH7578123.1"/>
    </source>
</evidence>
<dbReference type="InterPro" id="IPR036390">
    <property type="entry name" value="WH_DNA-bd_sf"/>
</dbReference>
<dbReference type="SUPFAM" id="SSF53335">
    <property type="entry name" value="S-adenosyl-L-methionine-dependent methyltransferases"/>
    <property type="match status" value="2"/>
</dbReference>
<keyword evidence="1" id="KW-0489">Methyltransferase</keyword>
<evidence type="ECO:0000259" key="5">
    <source>
        <dbReference type="Pfam" id="PF08100"/>
    </source>
</evidence>
<feature type="domain" description="O-methyltransferase C-terminal" evidence="4">
    <location>
        <begin position="412"/>
        <end position="611"/>
    </location>
</feature>
<comment type="caution">
    <text evidence="6">The sequence shown here is derived from an EMBL/GenBank/DDBJ whole genome shotgun (WGS) entry which is preliminary data.</text>
</comment>
<dbReference type="InterPro" id="IPR029063">
    <property type="entry name" value="SAM-dependent_MTases_sf"/>
</dbReference>
<sequence length="629" mass="69311">MASLAEIQHNPNTVDQQEEEMYSYAMQLSISIALPMAMYTALELDVFEIIAKAGPAAKLSALEIADEIPTGNPEAAAMLDRILRLLVSHRVLGCSVVGKERLYSLAPVSKYFVSNQDGVSLRPYMALNQDKVYSHNWFRLKDTILEGGIPFNKVHGMNLYEYLGRDSRFDEVFNKAMFNHSTNIVMKRILESYKGFKQLNNKLVDVGGGLGVEHIGGDMFKIIPPGDAILMKNCYKAIPEDGKVIVIDSVVSTELGISSAARETSLLDSILLETEKMNSSAENQPKPNKEEDEEEAFSYAMQLATGVALNMSLQSATELGIFDIIAKAGPGANLSASEIAAHMSTVNKDAPIMLDRILWLLASHRVVNCSVVGLKRLYSLTPASKYFVRNQDGVSLGPLMALAQDKIFIDSWFQLKDAMLEGGVPFDRVHGAHAFEYPGMDPRFNEVFNKGMYNHTTIVIKKILEVYTGFENLKQLVDVGGGLGVTLKAITAKYPHIKGINFDLPHVIQHASNCPGVEHIGGDMFESIPQSEAIFLKWILHRLRLLKNCYKAIPDDGKVIVVEATVPDTPEANAAARTTSQIDVIMMTQNPGGKERTRHEFMALATGAGFSGIRCECSACNFCVMELYK</sequence>
<dbReference type="EMBL" id="JAFEMO010000001">
    <property type="protein sequence ID" value="KAH7578123.1"/>
    <property type="molecule type" value="Genomic_DNA"/>
</dbReference>
<dbReference type="Gene3D" id="1.10.10.10">
    <property type="entry name" value="Winged helix-like DNA-binding domain superfamily/Winged helix DNA-binding domain"/>
    <property type="match status" value="2"/>
</dbReference>
<organism evidence="6 7">
    <name type="scientific">Xanthoceras sorbifolium</name>
    <dbReference type="NCBI Taxonomy" id="99658"/>
    <lineage>
        <taxon>Eukaryota</taxon>
        <taxon>Viridiplantae</taxon>
        <taxon>Streptophyta</taxon>
        <taxon>Embryophyta</taxon>
        <taxon>Tracheophyta</taxon>
        <taxon>Spermatophyta</taxon>
        <taxon>Magnoliopsida</taxon>
        <taxon>eudicotyledons</taxon>
        <taxon>Gunneridae</taxon>
        <taxon>Pentapetalae</taxon>
        <taxon>rosids</taxon>
        <taxon>malvids</taxon>
        <taxon>Sapindales</taxon>
        <taxon>Sapindaceae</taxon>
        <taxon>Xanthoceroideae</taxon>
        <taxon>Xanthoceras</taxon>
    </lineage>
</organism>
<evidence type="ECO:0000256" key="1">
    <source>
        <dbReference type="ARBA" id="ARBA00022603"/>
    </source>
</evidence>
<dbReference type="InterPro" id="IPR001077">
    <property type="entry name" value="COMT_C"/>
</dbReference>
<dbReference type="PROSITE" id="PS51683">
    <property type="entry name" value="SAM_OMT_II"/>
    <property type="match status" value="2"/>
</dbReference>
<keyword evidence="7" id="KW-1185">Reference proteome</keyword>
<dbReference type="Pfam" id="PF08100">
    <property type="entry name" value="Dimerisation"/>
    <property type="match status" value="2"/>
</dbReference>
<dbReference type="SUPFAM" id="SSF46785">
    <property type="entry name" value="Winged helix' DNA-binding domain"/>
    <property type="match status" value="2"/>
</dbReference>
<dbReference type="Pfam" id="PF00891">
    <property type="entry name" value="Methyltransf_2"/>
    <property type="match status" value="2"/>
</dbReference>
<proteinExistence type="predicted"/>
<feature type="domain" description="O-methyltransferase dimerisation" evidence="5">
    <location>
        <begin position="26"/>
        <end position="114"/>
    </location>
</feature>
<protein>
    <submittedName>
        <fullName evidence="6">Uncharacterized protein</fullName>
    </submittedName>
</protein>
<keyword evidence="3" id="KW-0949">S-adenosyl-L-methionine</keyword>
<feature type="domain" description="O-methyltransferase C-terminal" evidence="4">
    <location>
        <begin position="137"/>
        <end position="211"/>
    </location>
</feature>
<feature type="domain" description="O-methyltransferase dimerisation" evidence="5">
    <location>
        <begin position="301"/>
        <end position="389"/>
    </location>
</feature>
<dbReference type="PANTHER" id="PTHR11746">
    <property type="entry name" value="O-METHYLTRANSFERASE"/>
    <property type="match status" value="1"/>
</dbReference>
<accession>A0ABQ8IP10</accession>
<dbReference type="InterPro" id="IPR012967">
    <property type="entry name" value="COMT_dimerisation"/>
</dbReference>
<dbReference type="Gene3D" id="3.40.50.150">
    <property type="entry name" value="Vaccinia Virus protein VP39"/>
    <property type="match status" value="2"/>
</dbReference>
<gene>
    <name evidence="6" type="ORF">JRO89_XS01G0343500</name>
</gene>
<dbReference type="InterPro" id="IPR016461">
    <property type="entry name" value="COMT-like"/>
</dbReference>
<evidence type="ECO:0000256" key="2">
    <source>
        <dbReference type="ARBA" id="ARBA00022679"/>
    </source>
</evidence>
<evidence type="ECO:0000313" key="7">
    <source>
        <dbReference type="Proteomes" id="UP000827721"/>
    </source>
</evidence>
<dbReference type="Proteomes" id="UP000827721">
    <property type="component" value="Unassembled WGS sequence"/>
</dbReference>